<organism evidence="1 2">
    <name type="scientific">Anaeromyces robustus</name>
    <dbReference type="NCBI Taxonomy" id="1754192"/>
    <lineage>
        <taxon>Eukaryota</taxon>
        <taxon>Fungi</taxon>
        <taxon>Fungi incertae sedis</taxon>
        <taxon>Chytridiomycota</taxon>
        <taxon>Chytridiomycota incertae sedis</taxon>
        <taxon>Neocallimastigomycetes</taxon>
        <taxon>Neocallimastigales</taxon>
        <taxon>Neocallimastigaceae</taxon>
        <taxon>Anaeromyces</taxon>
    </lineage>
</organism>
<name>A0A1Y1VU86_9FUNG</name>
<dbReference type="EMBL" id="MCFG01000494">
    <property type="protein sequence ID" value="ORX64851.1"/>
    <property type="molecule type" value="Genomic_DNA"/>
</dbReference>
<protein>
    <submittedName>
        <fullName evidence="1">Uncharacterized protein</fullName>
    </submittedName>
</protein>
<dbReference type="Proteomes" id="UP000193944">
    <property type="component" value="Unassembled WGS sequence"/>
</dbReference>
<feature type="non-terminal residue" evidence="1">
    <location>
        <position position="177"/>
    </location>
</feature>
<evidence type="ECO:0000313" key="1">
    <source>
        <dbReference type="EMBL" id="ORX64851.1"/>
    </source>
</evidence>
<sequence>MKNDIVDNNKFAILNNEIFNNPSLSIDDLVDKFMDTSNSIAEDLEITSSTEIRKSMFHMSRNIYCLQRVKSLKYRQIKKSHLDYEPNQFIILVASYNKLCQSIHKKCNEFRRQNYLFWIKIGCEATFYLTGIPIPKTDCYTYLGVPFHKTLDLKFVISKMKNKVSKALFSIQGFLKN</sequence>
<comment type="caution">
    <text evidence="1">The sequence shown here is derived from an EMBL/GenBank/DDBJ whole genome shotgun (WGS) entry which is preliminary data.</text>
</comment>
<gene>
    <name evidence="1" type="ORF">BCR32DRAFT_330496</name>
</gene>
<keyword evidence="2" id="KW-1185">Reference proteome</keyword>
<reference evidence="1 2" key="2">
    <citation type="submission" date="2016-08" db="EMBL/GenBank/DDBJ databases">
        <title>Pervasive Adenine N6-methylation of Active Genes in Fungi.</title>
        <authorList>
            <consortium name="DOE Joint Genome Institute"/>
            <person name="Mondo S.J."/>
            <person name="Dannebaum R.O."/>
            <person name="Kuo R.C."/>
            <person name="Labutti K."/>
            <person name="Haridas S."/>
            <person name="Kuo A."/>
            <person name="Salamov A."/>
            <person name="Ahrendt S.R."/>
            <person name="Lipzen A."/>
            <person name="Sullivan W."/>
            <person name="Andreopoulos W.B."/>
            <person name="Clum A."/>
            <person name="Lindquist E."/>
            <person name="Daum C."/>
            <person name="Ramamoorthy G.K."/>
            <person name="Gryganskyi A."/>
            <person name="Culley D."/>
            <person name="Magnuson J.K."/>
            <person name="James T.Y."/>
            <person name="O'Malley M.A."/>
            <person name="Stajich J.E."/>
            <person name="Spatafora J.W."/>
            <person name="Visel A."/>
            <person name="Grigoriev I.V."/>
        </authorList>
    </citation>
    <scope>NUCLEOTIDE SEQUENCE [LARGE SCALE GENOMIC DNA]</scope>
    <source>
        <strain evidence="1 2">S4</strain>
    </source>
</reference>
<reference evidence="1 2" key="1">
    <citation type="submission" date="2016-08" db="EMBL/GenBank/DDBJ databases">
        <title>A Parts List for Fungal Cellulosomes Revealed by Comparative Genomics.</title>
        <authorList>
            <consortium name="DOE Joint Genome Institute"/>
            <person name="Haitjema C.H."/>
            <person name="Gilmore S.P."/>
            <person name="Henske J.K."/>
            <person name="Solomon K.V."/>
            <person name="De Groot R."/>
            <person name="Kuo A."/>
            <person name="Mondo S.J."/>
            <person name="Salamov A.A."/>
            <person name="Labutti K."/>
            <person name="Zhao Z."/>
            <person name="Chiniquy J."/>
            <person name="Barry K."/>
            <person name="Brewer H.M."/>
            <person name="Purvine S.O."/>
            <person name="Wright A.T."/>
            <person name="Boxma B."/>
            <person name="Van Alen T."/>
            <person name="Hackstein J.H."/>
            <person name="Baker S.E."/>
            <person name="Grigoriev I.V."/>
            <person name="O'Malley M.A."/>
        </authorList>
    </citation>
    <scope>NUCLEOTIDE SEQUENCE [LARGE SCALE GENOMIC DNA]</scope>
    <source>
        <strain evidence="1 2">S4</strain>
    </source>
</reference>
<dbReference type="OrthoDB" id="5534248at2759"/>
<proteinExistence type="predicted"/>
<evidence type="ECO:0000313" key="2">
    <source>
        <dbReference type="Proteomes" id="UP000193944"/>
    </source>
</evidence>
<dbReference type="AlphaFoldDB" id="A0A1Y1VU86"/>
<accession>A0A1Y1VU86</accession>